<sequence length="79" mass="8032">ADEQHAGRPRDRVSRGVRCRAPPSSAAAPPVGRAGAEPPSGTGGAGQPVPVRRARAGHPGDDGRGHGADVRGARPHHRL</sequence>
<organism evidence="2">
    <name type="scientific">uncultured Solirubrobacterales bacterium</name>
    <dbReference type="NCBI Taxonomy" id="768556"/>
    <lineage>
        <taxon>Bacteria</taxon>
        <taxon>Bacillati</taxon>
        <taxon>Actinomycetota</taxon>
        <taxon>Thermoleophilia</taxon>
        <taxon>Solirubrobacterales</taxon>
        <taxon>environmental samples</taxon>
    </lineage>
</organism>
<gene>
    <name evidence="2" type="ORF">AVDCRST_MAG17-591</name>
</gene>
<feature type="non-terminal residue" evidence="2">
    <location>
        <position position="79"/>
    </location>
</feature>
<protein>
    <submittedName>
        <fullName evidence="2">Uncharacterized protein</fullName>
    </submittedName>
</protein>
<dbReference type="EMBL" id="CADCVV010000043">
    <property type="protein sequence ID" value="CAA9487860.1"/>
    <property type="molecule type" value="Genomic_DNA"/>
</dbReference>
<feature type="compositionally biased region" description="Low complexity" evidence="1">
    <location>
        <begin position="20"/>
        <end position="39"/>
    </location>
</feature>
<feature type="compositionally biased region" description="Basic and acidic residues" evidence="1">
    <location>
        <begin position="1"/>
        <end position="14"/>
    </location>
</feature>
<dbReference type="AlphaFoldDB" id="A0A6J4SC05"/>
<accession>A0A6J4SC05</accession>
<evidence type="ECO:0000313" key="2">
    <source>
        <dbReference type="EMBL" id="CAA9487860.1"/>
    </source>
</evidence>
<feature type="compositionally biased region" description="Basic and acidic residues" evidence="1">
    <location>
        <begin position="58"/>
        <end position="72"/>
    </location>
</feature>
<name>A0A6J4SC05_9ACTN</name>
<proteinExistence type="predicted"/>
<feature type="non-terminal residue" evidence="2">
    <location>
        <position position="1"/>
    </location>
</feature>
<evidence type="ECO:0000256" key="1">
    <source>
        <dbReference type="SAM" id="MobiDB-lite"/>
    </source>
</evidence>
<feature type="region of interest" description="Disordered" evidence="1">
    <location>
        <begin position="1"/>
        <end position="79"/>
    </location>
</feature>
<reference evidence="2" key="1">
    <citation type="submission" date="2020-02" db="EMBL/GenBank/DDBJ databases">
        <authorList>
            <person name="Meier V. D."/>
        </authorList>
    </citation>
    <scope>NUCLEOTIDE SEQUENCE</scope>
    <source>
        <strain evidence="2">AVDCRST_MAG17</strain>
    </source>
</reference>